<evidence type="ECO:0000259" key="9">
    <source>
        <dbReference type="Pfam" id="PF22935"/>
    </source>
</evidence>
<evidence type="ECO:0000256" key="5">
    <source>
        <dbReference type="ARBA" id="ARBA00023274"/>
    </source>
</evidence>
<evidence type="ECO:0000256" key="4">
    <source>
        <dbReference type="ARBA" id="ARBA00023128"/>
    </source>
</evidence>
<comment type="similarity">
    <text evidence="6">Belongs to the ribonuclease III family. Mitochondrion-specific ribosomal protein mL44 subfamily.</text>
</comment>
<reference evidence="10" key="1">
    <citation type="submission" date="2018-10" db="EMBL/GenBank/DDBJ databases">
        <title>Transcriptome assembly of Aceria tosichella (Wheat curl mite) Type 2.</title>
        <authorList>
            <person name="Scully E.D."/>
            <person name="Geib S.M."/>
            <person name="Palmer N.A."/>
            <person name="Gupta A.K."/>
            <person name="Sarath G."/>
            <person name="Tatineni S."/>
        </authorList>
    </citation>
    <scope>NUCLEOTIDE SEQUENCE</scope>
    <source>
        <strain evidence="10">LincolnNE</strain>
    </source>
</reference>
<organism evidence="10">
    <name type="scientific">Aceria tosichella</name>
    <name type="common">wheat curl mite</name>
    <dbReference type="NCBI Taxonomy" id="561515"/>
    <lineage>
        <taxon>Eukaryota</taxon>
        <taxon>Metazoa</taxon>
        <taxon>Ecdysozoa</taxon>
        <taxon>Arthropoda</taxon>
        <taxon>Chelicerata</taxon>
        <taxon>Arachnida</taxon>
        <taxon>Acari</taxon>
        <taxon>Acariformes</taxon>
        <taxon>Trombidiformes</taxon>
        <taxon>Prostigmata</taxon>
        <taxon>Eupodina</taxon>
        <taxon>Eriophyoidea</taxon>
        <taxon>Eriophyidae</taxon>
        <taxon>Eriophyinae</taxon>
        <taxon>Aceriini</taxon>
        <taxon>Aceria</taxon>
    </lineage>
</organism>
<feature type="domain" description="Large ribosomal subunit protein mL44 dsRNA binding" evidence="8">
    <location>
        <begin position="235"/>
        <end position="341"/>
    </location>
</feature>
<proteinExistence type="inferred from homology"/>
<keyword evidence="3" id="KW-0689">Ribosomal protein</keyword>
<dbReference type="Gene3D" id="1.10.1520.10">
    <property type="entry name" value="Ribonuclease III domain"/>
    <property type="match status" value="1"/>
</dbReference>
<keyword evidence="2" id="KW-0809">Transit peptide</keyword>
<gene>
    <name evidence="10" type="primary">F02A9.4</name>
    <name evidence="10" type="ORF">g.15537</name>
</gene>
<dbReference type="GO" id="GO:0003725">
    <property type="term" value="F:double-stranded RNA binding"/>
    <property type="evidence" value="ECO:0007669"/>
    <property type="project" value="InterPro"/>
</dbReference>
<dbReference type="SUPFAM" id="SSF69065">
    <property type="entry name" value="RNase III domain-like"/>
    <property type="match status" value="1"/>
</dbReference>
<dbReference type="GO" id="GO:0004525">
    <property type="term" value="F:ribonuclease III activity"/>
    <property type="evidence" value="ECO:0007669"/>
    <property type="project" value="InterPro"/>
</dbReference>
<dbReference type="CDD" id="cd19874">
    <property type="entry name" value="DSRM_MRPL44"/>
    <property type="match status" value="1"/>
</dbReference>
<keyword evidence="4" id="KW-0496">Mitochondrion</keyword>
<dbReference type="GO" id="GO:0005840">
    <property type="term" value="C:ribosome"/>
    <property type="evidence" value="ECO:0007669"/>
    <property type="project" value="UniProtKB-KW"/>
</dbReference>
<accession>A0A6G1SEG0</accession>
<sequence>MTSAISQSCLCRVLVSGRSRTIAGAIRSPANFQQIRYLRQHQEKTVRAMYWRGRSFDRVKLEENFQRSRLSEWNYRSEIFAFSRRLHENLSEDTLRQIFTHPSYAKLVQANQAKLNLPHLEIKTNVELCHSGRQLLDDNIRPYLRYVFSRVPEDGIDQITQYLTSDETLADMAKWIGCKEIVLTDEYPPNQEAMANTVRALVGGIHSEEPTKVYRFIVDMIISYLNDKDILEDVWIIPNPQETLNLILANSQLPAYEPRIMFQTGVGTLESCHVVGLYSNQKLIGSSAGETLAIAEHCAALESLRNLFDLTDDRPALIFGEASEKLNLDSCKKPNPCVKTWTFELNELQ</sequence>
<evidence type="ECO:0000313" key="10">
    <source>
        <dbReference type="EMBL" id="MDE48916.1"/>
    </source>
</evidence>
<name>A0A6G1SEG0_9ACAR</name>
<dbReference type="InterPro" id="IPR036389">
    <property type="entry name" value="RNase_III_sf"/>
</dbReference>
<dbReference type="Pfam" id="PF22935">
    <property type="entry name" value="RM44_endonuclase"/>
    <property type="match status" value="1"/>
</dbReference>
<feature type="domain" description="Large ribosomal subunit protein mL44 endonuclease" evidence="9">
    <location>
        <begin position="74"/>
        <end position="203"/>
    </location>
</feature>
<dbReference type="Gene3D" id="3.30.160.20">
    <property type="match status" value="1"/>
</dbReference>
<keyword evidence="5" id="KW-0687">Ribonucleoprotein</keyword>
<comment type="subcellular location">
    <subcellularLocation>
        <location evidence="1">Mitochondrion</location>
    </subcellularLocation>
</comment>
<evidence type="ECO:0000256" key="7">
    <source>
        <dbReference type="ARBA" id="ARBA00035187"/>
    </source>
</evidence>
<dbReference type="InterPro" id="IPR055189">
    <property type="entry name" value="RM44_endonuclase"/>
</dbReference>
<dbReference type="Pfam" id="PF22892">
    <property type="entry name" value="DSRM_MRPL44"/>
    <property type="match status" value="1"/>
</dbReference>
<dbReference type="EMBL" id="GGYP01004145">
    <property type="protein sequence ID" value="MDE48916.1"/>
    <property type="molecule type" value="Transcribed_RNA"/>
</dbReference>
<dbReference type="AlphaFoldDB" id="A0A6G1SEG0"/>
<evidence type="ECO:0000256" key="2">
    <source>
        <dbReference type="ARBA" id="ARBA00022946"/>
    </source>
</evidence>
<evidence type="ECO:0000259" key="8">
    <source>
        <dbReference type="Pfam" id="PF22892"/>
    </source>
</evidence>
<dbReference type="GO" id="GO:1990904">
    <property type="term" value="C:ribonucleoprotein complex"/>
    <property type="evidence" value="ECO:0007669"/>
    <property type="project" value="UniProtKB-KW"/>
</dbReference>
<protein>
    <recommendedName>
        <fullName evidence="7">Large ribosomal subunit protein mL44</fullName>
    </recommendedName>
</protein>
<dbReference type="InterPro" id="IPR044444">
    <property type="entry name" value="Ribosomal_mL44_DSRM_metazoa"/>
</dbReference>
<evidence type="ECO:0000256" key="6">
    <source>
        <dbReference type="ARBA" id="ARBA00024034"/>
    </source>
</evidence>
<dbReference type="GO" id="GO:0005739">
    <property type="term" value="C:mitochondrion"/>
    <property type="evidence" value="ECO:0007669"/>
    <property type="project" value="UniProtKB-SubCell"/>
</dbReference>
<evidence type="ECO:0000256" key="1">
    <source>
        <dbReference type="ARBA" id="ARBA00004173"/>
    </source>
</evidence>
<dbReference type="GO" id="GO:0006396">
    <property type="term" value="P:RNA processing"/>
    <property type="evidence" value="ECO:0007669"/>
    <property type="project" value="InterPro"/>
</dbReference>
<evidence type="ECO:0000256" key="3">
    <source>
        <dbReference type="ARBA" id="ARBA00022980"/>
    </source>
</evidence>